<dbReference type="Proteomes" id="UP000008064">
    <property type="component" value="Unassembled WGS sequence"/>
</dbReference>
<dbReference type="GeneID" id="18809931"/>
<dbReference type="InterPro" id="IPR036778">
    <property type="entry name" value="OHCU_decarboxylase_sf"/>
</dbReference>
<sequence length="202" mass="22236">MDLPPLQSVLASDSAQDAPLARTLSLLFEPSDIIFSHLVPQLVSSRAKKSTITSYSELIDVAIELIGHWDASLRLAFIAGHPRIGETRNLSALSAKEQGGANATTVVTPPEVLRRLAHLNRCYEHKFRGLIYMTFVNGRSRAVIAEEMEDMLGIEHSLSPDEPNVNSICPVKTGEEEWVSELDRAVHDVGRVAKSRLNTLDV</sequence>
<dbReference type="AlphaFoldDB" id="F8P3T7"/>
<dbReference type="OrthoDB" id="5398391at2759"/>
<keyword evidence="1" id="KW-0659">Purine metabolism</keyword>
<dbReference type="EMBL" id="GL945437">
    <property type="protein sequence ID" value="EGO22186.1"/>
    <property type="molecule type" value="Genomic_DNA"/>
</dbReference>
<dbReference type="PANTHER" id="PTHR37987">
    <property type="entry name" value="CHROMOSOME 9, WHOLE GENOME SHOTGUN SEQUENCE"/>
    <property type="match status" value="1"/>
</dbReference>
<dbReference type="KEGG" id="sla:SERLADRAFT_362572"/>
<name>F8P3T7_SERL9</name>
<dbReference type="Pfam" id="PF09349">
    <property type="entry name" value="OHCU_decarbox"/>
    <property type="match status" value="1"/>
</dbReference>
<evidence type="ECO:0000259" key="2">
    <source>
        <dbReference type="Pfam" id="PF09349"/>
    </source>
</evidence>
<proteinExistence type="predicted"/>
<gene>
    <name evidence="3" type="ORF">SERLADRAFT_362572</name>
</gene>
<evidence type="ECO:0000313" key="3">
    <source>
        <dbReference type="EMBL" id="EGO22186.1"/>
    </source>
</evidence>
<reference evidence="3" key="1">
    <citation type="submission" date="2011-04" db="EMBL/GenBank/DDBJ databases">
        <title>Evolution of plant cell wall degrading machinery underlies the functional diversity of forest fungi.</title>
        <authorList>
            <consortium name="US DOE Joint Genome Institute (JGI-PGF)"/>
            <person name="Eastwood D.C."/>
            <person name="Floudas D."/>
            <person name="Binder M."/>
            <person name="Majcherczyk A."/>
            <person name="Schneider P."/>
            <person name="Aerts A."/>
            <person name="Asiegbu F.O."/>
            <person name="Baker S.E."/>
            <person name="Barry K."/>
            <person name="Bendiksby M."/>
            <person name="Blumentritt M."/>
            <person name="Coutinho P.M."/>
            <person name="Cullen D."/>
            <person name="Cullen D."/>
            <person name="Gathman A."/>
            <person name="Goodell B."/>
            <person name="Henrissat B."/>
            <person name="Ihrmark K."/>
            <person name="Kauserud H."/>
            <person name="Kohler A."/>
            <person name="LaButti K."/>
            <person name="Lapidus A."/>
            <person name="Lavin J.L."/>
            <person name="Lee Y.-H."/>
            <person name="Lindquist E."/>
            <person name="Lilly W."/>
            <person name="Lucas S."/>
            <person name="Morin E."/>
            <person name="Murat C."/>
            <person name="Oguiza J.A."/>
            <person name="Park J."/>
            <person name="Pisabarro A.G."/>
            <person name="Riley R."/>
            <person name="Rosling A."/>
            <person name="Salamov A."/>
            <person name="Schmidt O."/>
            <person name="Schmutz J."/>
            <person name="Skrede I."/>
            <person name="Stenlid J."/>
            <person name="Wiebenga A."/>
            <person name="Xie X."/>
            <person name="Kues U."/>
            <person name="Hibbett D.S."/>
            <person name="Hoffmeister D."/>
            <person name="Hogberg N."/>
            <person name="Martin F."/>
            <person name="Grigoriev I.V."/>
            <person name="Watkinson S.C."/>
        </authorList>
    </citation>
    <scope>NUCLEOTIDE SEQUENCE</scope>
    <source>
        <strain evidence="3">S7.9</strain>
    </source>
</reference>
<evidence type="ECO:0000256" key="1">
    <source>
        <dbReference type="ARBA" id="ARBA00022631"/>
    </source>
</evidence>
<accession>F8P3T7</accession>
<dbReference type="Gene3D" id="1.10.3330.10">
    <property type="entry name" value="Oxo-4-hydroxy-4-carboxy-5-ureidoimidazoline decarboxylase"/>
    <property type="match status" value="1"/>
</dbReference>
<dbReference type="RefSeq" id="XP_007320724.1">
    <property type="nucleotide sequence ID" value="XM_007320662.1"/>
</dbReference>
<organism>
    <name type="scientific">Serpula lacrymans var. lacrymans (strain S7.9)</name>
    <name type="common">Dry rot fungus</name>
    <dbReference type="NCBI Taxonomy" id="578457"/>
    <lineage>
        <taxon>Eukaryota</taxon>
        <taxon>Fungi</taxon>
        <taxon>Dikarya</taxon>
        <taxon>Basidiomycota</taxon>
        <taxon>Agaricomycotina</taxon>
        <taxon>Agaricomycetes</taxon>
        <taxon>Agaricomycetidae</taxon>
        <taxon>Boletales</taxon>
        <taxon>Coniophorineae</taxon>
        <taxon>Serpulaceae</taxon>
        <taxon>Serpula</taxon>
    </lineage>
</organism>
<dbReference type="HOGENOM" id="CLU_092522_0_0_1"/>
<dbReference type="GO" id="GO:0006144">
    <property type="term" value="P:purine nucleobase metabolic process"/>
    <property type="evidence" value="ECO:0007669"/>
    <property type="project" value="UniProtKB-KW"/>
</dbReference>
<feature type="domain" description="Oxo-4-hydroxy-4-carboxy-5-ureidoimidazoline decarboxylase" evidence="2">
    <location>
        <begin position="20"/>
        <end position="151"/>
    </location>
</feature>
<dbReference type="PANTHER" id="PTHR37987:SF1">
    <property type="entry name" value="OXO-4-HYDROXY-4-CARBOXY-5-UREIDOIMIDAZOLINE DECARBOXYLASE DOMAIN-CONTAINING PROTEIN"/>
    <property type="match status" value="1"/>
</dbReference>
<protein>
    <recommendedName>
        <fullName evidence="2">Oxo-4-hydroxy-4-carboxy-5-ureidoimidazoline decarboxylase domain-containing protein</fullName>
    </recommendedName>
</protein>
<dbReference type="InterPro" id="IPR018020">
    <property type="entry name" value="OHCU_decarboxylase"/>
</dbReference>
<dbReference type="SUPFAM" id="SSF158694">
    <property type="entry name" value="UraD-Like"/>
    <property type="match status" value="1"/>
</dbReference>